<evidence type="ECO:0000256" key="4">
    <source>
        <dbReference type="ARBA" id="ARBA00022475"/>
    </source>
</evidence>
<dbReference type="SUPFAM" id="SSF103473">
    <property type="entry name" value="MFS general substrate transporter"/>
    <property type="match status" value="1"/>
</dbReference>
<dbReference type="InterPro" id="IPR036259">
    <property type="entry name" value="MFS_trans_sf"/>
</dbReference>
<comment type="caution">
    <text evidence="12">The sequence shown here is derived from an EMBL/GenBank/DDBJ whole genome shotgun (WGS) entry which is preliminary data.</text>
</comment>
<sequence>MKNYFRILSWSVIVSLGGFLFGFDTAVISGVEKIIQSIFSLTSVEHGFTISSALIGTVIGALGISKPVDKYGRRPMLLIIASVYLLSAVGCAFSFDAGSLIFFRFIGGLGVGASSVVAPMYISEVAPAKVRGQMTAIFQINVIFGILMAYVSNYLLYDLSDYSWRIMLGIEGVPALIYFILLFFVPESPRFLVMKNRIVQAKEILMQIDDTQVEQVVGSIQQQIRKNITQKGALFTKNNKKAIIVAFLVAMFNQFSGINAILYYAPRIFEQSGLSSEDSLLQSVAIGIVNLVFTFMGFLLIDKAGRRKLLMFGSIGMAVCLGIASYIFFVFDLGGIPLLVSILFYIAFFGMSTGAVIWVLIAEVFPNSVRSKGQSLGSLTHWLFAALITFCFPVIAENGGTGLAFTFGFFSIMMLLQMLVAWLYFPETKGKSLEELSENL</sequence>
<name>A0A412IEE4_9BACE</name>
<feature type="transmembrane region" description="Helical" evidence="10">
    <location>
        <begin position="7"/>
        <end position="28"/>
    </location>
</feature>
<dbReference type="RefSeq" id="WP_118403158.1">
    <property type="nucleotide sequence ID" value="NZ_JADNFX010000019.1"/>
</dbReference>
<feature type="transmembrane region" description="Helical" evidence="10">
    <location>
        <begin position="48"/>
        <end position="64"/>
    </location>
</feature>
<evidence type="ECO:0000256" key="10">
    <source>
        <dbReference type="SAM" id="Phobius"/>
    </source>
</evidence>
<feature type="transmembrane region" description="Helical" evidence="10">
    <location>
        <begin position="242"/>
        <end position="264"/>
    </location>
</feature>
<dbReference type="PROSITE" id="PS00216">
    <property type="entry name" value="SUGAR_TRANSPORT_1"/>
    <property type="match status" value="2"/>
</dbReference>
<accession>A0A412IEE4</accession>
<proteinExistence type="inferred from homology"/>
<dbReference type="Gene3D" id="1.20.1250.20">
    <property type="entry name" value="MFS general substrate transporter like domains"/>
    <property type="match status" value="2"/>
</dbReference>
<keyword evidence="7 10" id="KW-1133">Transmembrane helix</keyword>
<dbReference type="InterPro" id="IPR005829">
    <property type="entry name" value="Sugar_transporter_CS"/>
</dbReference>
<comment type="subcellular location">
    <subcellularLocation>
        <location evidence="1">Cell membrane</location>
        <topology evidence="1">Multi-pass membrane protein</topology>
    </subcellularLocation>
</comment>
<feature type="transmembrane region" description="Helical" evidence="10">
    <location>
        <begin position="309"/>
        <end position="330"/>
    </location>
</feature>
<dbReference type="GO" id="GO:0005886">
    <property type="term" value="C:plasma membrane"/>
    <property type="evidence" value="ECO:0007669"/>
    <property type="project" value="UniProtKB-SubCell"/>
</dbReference>
<keyword evidence="5" id="KW-0762">Sugar transport</keyword>
<organism evidence="12 13">
    <name type="scientific">Bacteroides cellulosilyticus</name>
    <dbReference type="NCBI Taxonomy" id="246787"/>
    <lineage>
        <taxon>Bacteria</taxon>
        <taxon>Pseudomonadati</taxon>
        <taxon>Bacteroidota</taxon>
        <taxon>Bacteroidia</taxon>
        <taxon>Bacteroidales</taxon>
        <taxon>Bacteroidaceae</taxon>
        <taxon>Bacteroides</taxon>
    </lineage>
</organism>
<evidence type="ECO:0000256" key="1">
    <source>
        <dbReference type="ARBA" id="ARBA00004651"/>
    </source>
</evidence>
<dbReference type="PANTHER" id="PTHR48020:SF12">
    <property type="entry name" value="PROTON MYO-INOSITOL COTRANSPORTER"/>
    <property type="match status" value="1"/>
</dbReference>
<protein>
    <submittedName>
        <fullName evidence="12">MFS transporter</fullName>
    </submittedName>
</protein>
<comment type="similarity">
    <text evidence="2 9">Belongs to the major facilitator superfamily. Sugar transporter (TC 2.A.1.1) family.</text>
</comment>
<feature type="transmembrane region" description="Helical" evidence="10">
    <location>
        <begin position="134"/>
        <end position="156"/>
    </location>
</feature>
<evidence type="ECO:0000256" key="3">
    <source>
        <dbReference type="ARBA" id="ARBA00022448"/>
    </source>
</evidence>
<dbReference type="AlphaFoldDB" id="A0A412IEE4"/>
<dbReference type="PANTHER" id="PTHR48020">
    <property type="entry name" value="PROTON MYO-INOSITOL COTRANSPORTER"/>
    <property type="match status" value="1"/>
</dbReference>
<dbReference type="GO" id="GO:0022857">
    <property type="term" value="F:transmembrane transporter activity"/>
    <property type="evidence" value="ECO:0007669"/>
    <property type="project" value="InterPro"/>
</dbReference>
<keyword evidence="4" id="KW-1003">Cell membrane</keyword>
<dbReference type="PROSITE" id="PS00217">
    <property type="entry name" value="SUGAR_TRANSPORT_2"/>
    <property type="match status" value="1"/>
</dbReference>
<dbReference type="FunFam" id="1.20.1250.20:FF:000122">
    <property type="entry name" value="D-xylose transporter XylE"/>
    <property type="match status" value="1"/>
</dbReference>
<feature type="transmembrane region" description="Helical" evidence="10">
    <location>
        <begin position="76"/>
        <end position="95"/>
    </location>
</feature>
<evidence type="ECO:0000256" key="2">
    <source>
        <dbReference type="ARBA" id="ARBA00010992"/>
    </source>
</evidence>
<feature type="transmembrane region" description="Helical" evidence="10">
    <location>
        <begin position="162"/>
        <end position="185"/>
    </location>
</feature>
<feature type="domain" description="Major facilitator superfamily (MFS) profile" evidence="11">
    <location>
        <begin position="10"/>
        <end position="429"/>
    </location>
</feature>
<keyword evidence="8 10" id="KW-0472">Membrane</keyword>
<feature type="transmembrane region" description="Helical" evidence="10">
    <location>
        <begin position="342"/>
        <end position="364"/>
    </location>
</feature>
<dbReference type="InterPro" id="IPR050814">
    <property type="entry name" value="Myo-inositol_Transporter"/>
</dbReference>
<feature type="transmembrane region" description="Helical" evidence="10">
    <location>
        <begin position="376"/>
        <end position="396"/>
    </location>
</feature>
<dbReference type="Proteomes" id="UP000283341">
    <property type="component" value="Unassembled WGS sequence"/>
</dbReference>
<evidence type="ECO:0000256" key="5">
    <source>
        <dbReference type="ARBA" id="ARBA00022597"/>
    </source>
</evidence>
<keyword evidence="3 9" id="KW-0813">Transport</keyword>
<evidence type="ECO:0000256" key="8">
    <source>
        <dbReference type="ARBA" id="ARBA00023136"/>
    </source>
</evidence>
<feature type="transmembrane region" description="Helical" evidence="10">
    <location>
        <begin position="101"/>
        <end position="122"/>
    </location>
</feature>
<dbReference type="PROSITE" id="PS50850">
    <property type="entry name" value="MFS"/>
    <property type="match status" value="1"/>
</dbReference>
<dbReference type="InterPro" id="IPR020846">
    <property type="entry name" value="MFS_dom"/>
</dbReference>
<dbReference type="InterPro" id="IPR003663">
    <property type="entry name" value="Sugar/inositol_transpt"/>
</dbReference>
<keyword evidence="6 10" id="KW-0812">Transmembrane</keyword>
<dbReference type="EMBL" id="QRVJ01000016">
    <property type="protein sequence ID" value="RGS35208.1"/>
    <property type="molecule type" value="Genomic_DNA"/>
</dbReference>
<evidence type="ECO:0000313" key="13">
    <source>
        <dbReference type="Proteomes" id="UP000283341"/>
    </source>
</evidence>
<dbReference type="Pfam" id="PF00083">
    <property type="entry name" value="Sugar_tr"/>
    <property type="match status" value="1"/>
</dbReference>
<evidence type="ECO:0000256" key="9">
    <source>
        <dbReference type="RuleBase" id="RU003346"/>
    </source>
</evidence>
<feature type="transmembrane region" description="Helical" evidence="10">
    <location>
        <begin position="402"/>
        <end position="425"/>
    </location>
</feature>
<dbReference type="PRINTS" id="PR00171">
    <property type="entry name" value="SUGRTRNSPORT"/>
</dbReference>
<gene>
    <name evidence="12" type="ORF">DWX97_17165</name>
</gene>
<dbReference type="NCBIfam" id="TIGR00879">
    <property type="entry name" value="SP"/>
    <property type="match status" value="1"/>
</dbReference>
<dbReference type="InterPro" id="IPR005828">
    <property type="entry name" value="MFS_sugar_transport-like"/>
</dbReference>
<evidence type="ECO:0000259" key="11">
    <source>
        <dbReference type="PROSITE" id="PS50850"/>
    </source>
</evidence>
<evidence type="ECO:0000313" key="12">
    <source>
        <dbReference type="EMBL" id="RGS35208.1"/>
    </source>
</evidence>
<reference evidence="12 13" key="1">
    <citation type="submission" date="2018-08" db="EMBL/GenBank/DDBJ databases">
        <title>A genome reference for cultivated species of the human gut microbiota.</title>
        <authorList>
            <person name="Zou Y."/>
            <person name="Xue W."/>
            <person name="Luo G."/>
        </authorList>
    </citation>
    <scope>NUCLEOTIDE SEQUENCE [LARGE SCALE GENOMIC DNA]</scope>
    <source>
        <strain evidence="12 13">AF22-3AC</strain>
    </source>
</reference>
<evidence type="ECO:0000256" key="6">
    <source>
        <dbReference type="ARBA" id="ARBA00022692"/>
    </source>
</evidence>
<feature type="transmembrane region" description="Helical" evidence="10">
    <location>
        <begin position="284"/>
        <end position="302"/>
    </location>
</feature>
<evidence type="ECO:0000256" key="7">
    <source>
        <dbReference type="ARBA" id="ARBA00022989"/>
    </source>
</evidence>